<name>A0A8H7VA55_9FUNG</name>
<proteinExistence type="predicted"/>
<comment type="caution">
    <text evidence="3">The sequence shown here is derived from an EMBL/GenBank/DDBJ whole genome shotgun (WGS) entry which is preliminary data.</text>
</comment>
<feature type="compositionally biased region" description="Basic and acidic residues" evidence="1">
    <location>
        <begin position="35"/>
        <end position="44"/>
    </location>
</feature>
<dbReference type="EMBL" id="JAEPRC010000004">
    <property type="protein sequence ID" value="KAG2215721.1"/>
    <property type="molecule type" value="Genomic_DNA"/>
</dbReference>
<dbReference type="PANTHER" id="PTHR10151">
    <property type="entry name" value="ECTONUCLEOTIDE PYROPHOSPHATASE/PHOSPHODIESTERASE"/>
    <property type="match status" value="1"/>
</dbReference>
<evidence type="ECO:0000256" key="1">
    <source>
        <dbReference type="SAM" id="MobiDB-lite"/>
    </source>
</evidence>
<keyword evidence="2" id="KW-0472">Membrane</keyword>
<feature type="transmembrane region" description="Helical" evidence="2">
    <location>
        <begin position="81"/>
        <end position="101"/>
    </location>
</feature>
<dbReference type="InterPro" id="IPR017850">
    <property type="entry name" value="Alkaline_phosphatase_core_sf"/>
</dbReference>
<dbReference type="OrthoDB" id="415411at2759"/>
<dbReference type="GO" id="GO:0047429">
    <property type="term" value="F:nucleoside triphosphate diphosphatase activity"/>
    <property type="evidence" value="ECO:0007669"/>
    <property type="project" value="TreeGrafter"/>
</dbReference>
<gene>
    <name evidence="3" type="ORF">INT46_003933</name>
</gene>
<dbReference type="GO" id="GO:0009141">
    <property type="term" value="P:nucleoside triphosphate metabolic process"/>
    <property type="evidence" value="ECO:0007669"/>
    <property type="project" value="TreeGrafter"/>
</dbReference>
<dbReference type="InterPro" id="IPR002591">
    <property type="entry name" value="Phosphodiest/P_Trfase"/>
</dbReference>
<dbReference type="SUPFAM" id="SSF53649">
    <property type="entry name" value="Alkaline phosphatase-like"/>
    <property type="match status" value="1"/>
</dbReference>
<dbReference type="PANTHER" id="PTHR10151:SF120">
    <property type="entry name" value="BIS(5'-ADENOSYL)-TRIPHOSPHATASE"/>
    <property type="match status" value="1"/>
</dbReference>
<feature type="compositionally biased region" description="Polar residues" evidence="1">
    <location>
        <begin position="10"/>
        <end position="20"/>
    </location>
</feature>
<dbReference type="GO" id="GO:0017111">
    <property type="term" value="F:ribonucleoside triphosphate phosphatase activity"/>
    <property type="evidence" value="ECO:0007669"/>
    <property type="project" value="TreeGrafter"/>
</dbReference>
<keyword evidence="4" id="KW-1185">Reference proteome</keyword>
<organism evidence="3 4">
    <name type="scientific">Mucor plumbeus</name>
    <dbReference type="NCBI Taxonomy" id="97098"/>
    <lineage>
        <taxon>Eukaryota</taxon>
        <taxon>Fungi</taxon>
        <taxon>Fungi incertae sedis</taxon>
        <taxon>Mucoromycota</taxon>
        <taxon>Mucoromycotina</taxon>
        <taxon>Mucoromycetes</taxon>
        <taxon>Mucorales</taxon>
        <taxon>Mucorineae</taxon>
        <taxon>Mucoraceae</taxon>
        <taxon>Mucor</taxon>
    </lineage>
</organism>
<feature type="region of interest" description="Disordered" evidence="1">
    <location>
        <begin position="1"/>
        <end position="53"/>
    </location>
</feature>
<evidence type="ECO:0000313" key="4">
    <source>
        <dbReference type="Proteomes" id="UP000650833"/>
    </source>
</evidence>
<dbReference type="Pfam" id="PF01663">
    <property type="entry name" value="Phosphodiest"/>
    <property type="match status" value="1"/>
</dbReference>
<keyword evidence="2" id="KW-1133">Transmembrane helix</keyword>
<dbReference type="Proteomes" id="UP000650833">
    <property type="component" value="Unassembled WGS sequence"/>
</dbReference>
<dbReference type="AlphaFoldDB" id="A0A8H7VA55"/>
<reference evidence="3" key="1">
    <citation type="submission" date="2020-12" db="EMBL/GenBank/DDBJ databases">
        <title>Metabolic potential, ecology and presence of endohyphal bacteria is reflected in genomic diversity of Mucoromycotina.</title>
        <authorList>
            <person name="Muszewska A."/>
            <person name="Okrasinska A."/>
            <person name="Steczkiewicz K."/>
            <person name="Drgas O."/>
            <person name="Orlowska M."/>
            <person name="Perlinska-Lenart U."/>
            <person name="Aleksandrzak-Piekarczyk T."/>
            <person name="Szatraj K."/>
            <person name="Zielenkiewicz U."/>
            <person name="Pilsyk S."/>
            <person name="Malc E."/>
            <person name="Mieczkowski P."/>
            <person name="Kruszewska J.S."/>
            <person name="Biernat P."/>
            <person name="Pawlowska J."/>
        </authorList>
    </citation>
    <scope>NUCLEOTIDE SEQUENCE</scope>
    <source>
        <strain evidence="3">CBS 226.32</strain>
    </source>
</reference>
<evidence type="ECO:0008006" key="5">
    <source>
        <dbReference type="Google" id="ProtNLM"/>
    </source>
</evidence>
<protein>
    <recommendedName>
        <fullName evidence="5">Nucleotide diphosphatase</fullName>
    </recommendedName>
</protein>
<evidence type="ECO:0000256" key="2">
    <source>
        <dbReference type="SAM" id="Phobius"/>
    </source>
</evidence>
<dbReference type="Gene3D" id="3.30.1360.180">
    <property type="match status" value="1"/>
</dbReference>
<keyword evidence="2" id="KW-0812">Transmembrane</keyword>
<accession>A0A8H7VA55</accession>
<evidence type="ECO:0000313" key="3">
    <source>
        <dbReference type="EMBL" id="KAG2215721.1"/>
    </source>
</evidence>
<dbReference type="Gene3D" id="3.40.720.10">
    <property type="entry name" value="Alkaline Phosphatase, subunit A"/>
    <property type="match status" value="1"/>
</dbReference>
<sequence>MPEEAYEMTRSVSGASSSVDNHNEAYDSREEEEQLLDKEDRSDTEGEDEIEDEEEDWAVIVEETGGSGEAEEVYEKDNPTLRYACIGLAIGLFFIMFRVAMMRFSEDSDHHERGAEKLFYNGTDYFASTVILISLDGFRPDYLNRGKTPHMREFADEGVMAKYMHPAFPPSTFPNHWTIVTGLYPETHGIVANLFYDPTLDAVFSHSNLTSTADHRWWKGEPIWTTSRMNRKRSGSIMWPGSETNYNPPDLVVKYNNSMSTKEKMDVTLNWLDLPYNDRPQMISVYVPQIDQEGHRSGPFGSKMSNFIQEADSAIGYLVQELKNRNLDKHAHIVIVSDHGMAETQESKLIFYDDILSEDVLKHVRSREALPLLDLRPSPDAPKDTVEKIYNQLYNYTQTNIDAHFDIFMKKDVPDRFHYKHSDRITPIVAIPEVGYTFITHEEYEKKGGFKKGGNHGYDNLADDMRAIFMAKGPKIDRVYKAGTILAPFFNIEVYGLLTELLNMDASPNNGTLQADFPVIFEPPF</sequence>
<dbReference type="CDD" id="cd16018">
    <property type="entry name" value="Enpp"/>
    <property type="match status" value="1"/>
</dbReference>